<feature type="region of interest" description="Disordered" evidence="1">
    <location>
        <begin position="1"/>
        <end position="58"/>
    </location>
</feature>
<evidence type="ECO:0000259" key="2">
    <source>
        <dbReference type="PROSITE" id="PS50106"/>
    </source>
</evidence>
<reference evidence="3" key="1">
    <citation type="submission" date="2020-06" db="EMBL/GenBank/DDBJ databases">
        <authorList>
            <consortium name="Plant Systems Biology data submission"/>
        </authorList>
    </citation>
    <scope>NUCLEOTIDE SEQUENCE</scope>
    <source>
        <strain evidence="3">D6</strain>
    </source>
</reference>
<organism evidence="3 4">
    <name type="scientific">Seminavis robusta</name>
    <dbReference type="NCBI Taxonomy" id="568900"/>
    <lineage>
        <taxon>Eukaryota</taxon>
        <taxon>Sar</taxon>
        <taxon>Stramenopiles</taxon>
        <taxon>Ochrophyta</taxon>
        <taxon>Bacillariophyta</taxon>
        <taxon>Bacillariophyceae</taxon>
        <taxon>Bacillariophycidae</taxon>
        <taxon>Naviculales</taxon>
        <taxon>Naviculaceae</taxon>
        <taxon>Seminavis</taxon>
    </lineage>
</organism>
<dbReference type="Proteomes" id="UP001153069">
    <property type="component" value="Unassembled WGS sequence"/>
</dbReference>
<feature type="compositionally biased region" description="Basic and acidic residues" evidence="1">
    <location>
        <begin position="285"/>
        <end position="294"/>
    </location>
</feature>
<feature type="compositionally biased region" description="Low complexity" evidence="1">
    <location>
        <begin position="311"/>
        <end position="320"/>
    </location>
</feature>
<dbReference type="AlphaFoldDB" id="A0A9N8DS05"/>
<sequence length="610" mass="68148">MYKLSLTTATSPRNSSTDFDIPAEISQEVEEQDALEQDQEAEEEQEEEHEQEEFFGDTYTENEIPFQVTVNSALGDECSTLADEGAEFEFLWAQLELQQRMQQQQQQQQMMMMTPMQTPHQLFHMPMPMQFQPMAFPQQQQQPLVRQVSQEYNNNNNAAIEEPYKAAEASESEDPVDVDELQDQFEVAEREADRERRLQAELETWSVHDQLLRESQEESQMESYLVPDHFHHYNNSQQAQQQQEIISIMTPDTNVMNEFSERTPHTPTLYDRGEMPFPPSPGDAYRYDYEHYEGDNNTVPTELVPPPLPTRGPSRSTSAARPPPPNLRAPSQGTLEPPPTRRRLQTRVAPVNGVEGSSSDDFSSSSAFLADATTDYHHNQRAKCITATIIKTSKRTNVGLELHNTPDGAICIARIAQDGLVHVSGAPLQVGDILVGISTSKTNHTCGNAPGSLRKNDIVRLLKKTAGRITLIAQNPHGNPSCVESMTVKPHPEFGTGIFFLSGGNADSTEEKTLQIHSVPANGLFAHSMLARGDQVISINGVDCAQLDACVATDIVKSAPRYVSIVTKTSRNRSSSSSNSDNNITTDDPALHLRTVPEERRASFGLFRRR</sequence>
<protein>
    <recommendedName>
        <fullName evidence="2">PDZ domain-containing protein</fullName>
    </recommendedName>
</protein>
<dbReference type="InterPro" id="IPR001478">
    <property type="entry name" value="PDZ"/>
</dbReference>
<dbReference type="SUPFAM" id="SSF50156">
    <property type="entry name" value="PDZ domain-like"/>
    <property type="match status" value="2"/>
</dbReference>
<dbReference type="OrthoDB" id="42382at2759"/>
<proteinExistence type="predicted"/>
<comment type="caution">
    <text evidence="3">The sequence shown here is derived from an EMBL/GenBank/DDBJ whole genome shotgun (WGS) entry which is preliminary data.</text>
</comment>
<feature type="compositionally biased region" description="Acidic residues" evidence="1">
    <location>
        <begin position="27"/>
        <end position="55"/>
    </location>
</feature>
<feature type="region of interest" description="Disordered" evidence="1">
    <location>
        <begin position="260"/>
        <end position="345"/>
    </location>
</feature>
<accession>A0A9N8DS05</accession>
<keyword evidence="4" id="KW-1185">Reference proteome</keyword>
<feature type="region of interest" description="Disordered" evidence="1">
    <location>
        <begin position="569"/>
        <end position="592"/>
    </location>
</feature>
<dbReference type="InterPro" id="IPR036034">
    <property type="entry name" value="PDZ_sf"/>
</dbReference>
<dbReference type="EMBL" id="CAICTM010000326">
    <property type="protein sequence ID" value="CAB9507978.1"/>
    <property type="molecule type" value="Genomic_DNA"/>
</dbReference>
<feature type="domain" description="PDZ" evidence="2">
    <location>
        <begin position="386"/>
        <end position="477"/>
    </location>
</feature>
<gene>
    <name evidence="3" type="ORF">SEMRO_327_G118420.1</name>
</gene>
<evidence type="ECO:0000313" key="4">
    <source>
        <dbReference type="Proteomes" id="UP001153069"/>
    </source>
</evidence>
<evidence type="ECO:0000313" key="3">
    <source>
        <dbReference type="EMBL" id="CAB9507978.1"/>
    </source>
</evidence>
<feature type="compositionally biased region" description="Polar residues" evidence="1">
    <location>
        <begin position="1"/>
        <end position="18"/>
    </location>
</feature>
<dbReference type="SMART" id="SM00228">
    <property type="entry name" value="PDZ"/>
    <property type="match status" value="2"/>
</dbReference>
<dbReference type="Gene3D" id="2.30.42.10">
    <property type="match status" value="1"/>
</dbReference>
<feature type="compositionally biased region" description="Low complexity" evidence="1">
    <location>
        <begin position="572"/>
        <end position="583"/>
    </location>
</feature>
<evidence type="ECO:0000256" key="1">
    <source>
        <dbReference type="SAM" id="MobiDB-lite"/>
    </source>
</evidence>
<name>A0A9N8DS05_9STRA</name>
<dbReference type="PROSITE" id="PS50106">
    <property type="entry name" value="PDZ"/>
    <property type="match status" value="1"/>
</dbReference>